<dbReference type="AlphaFoldDB" id="A0A9D1ZGI7"/>
<comment type="caution">
    <text evidence="1">The sequence shown here is derived from an EMBL/GenBank/DDBJ whole genome shotgun (WGS) entry which is preliminary data.</text>
</comment>
<accession>A0A9D1ZGI7</accession>
<organism evidence="1 2">
    <name type="scientific">Candidatus Bacteroides pullicola</name>
    <dbReference type="NCBI Taxonomy" id="2838475"/>
    <lineage>
        <taxon>Bacteria</taxon>
        <taxon>Pseudomonadati</taxon>
        <taxon>Bacteroidota</taxon>
        <taxon>Bacteroidia</taxon>
        <taxon>Bacteroidales</taxon>
        <taxon>Bacteroidaceae</taxon>
        <taxon>Bacteroides</taxon>
    </lineage>
</organism>
<protein>
    <submittedName>
        <fullName evidence="1">Nucleotidyltransferase family protein</fullName>
    </submittedName>
</protein>
<gene>
    <name evidence="1" type="ORF">H9824_00145</name>
</gene>
<sequence>MTQIQQQFFALLRAGLWGKAPDAALFGAGTDWSALLAAAKKQSVQAVVLDGVQMLPAECRPPKAIYLQWCALGLHTEEQNELLNRELGNLYALMRAHGIEPVLVKGQAVAQCYRHPEHRRCGDIDFYIGLEDYERANALLRPEATQEEEEIFKHACMHWHGVIVENHRILINLSRPVADRRMQRLTTAWGRDKSACPTLRVGETEARVPPVAFHTAYVLTHATLHFLNEGIGMRQVCDWACLLHAHHSDEELREVARLIRRFGLARAARLFGALLMKQLDFPVEWLPIPCSPKDFAKADWLLQDIWTGGNFGVGQHRQRPRGYWAGKWYTLRRVVKRCVQMGALAPGEAFWYPIMVAVHSLQMQVKMRTKG</sequence>
<evidence type="ECO:0000313" key="1">
    <source>
        <dbReference type="EMBL" id="HIY87109.1"/>
    </source>
</evidence>
<name>A0A9D1ZGI7_9BACE</name>
<dbReference type="Pfam" id="PF14907">
    <property type="entry name" value="NTP_transf_5"/>
    <property type="match status" value="1"/>
</dbReference>
<dbReference type="InterPro" id="IPR039498">
    <property type="entry name" value="NTP_transf_5"/>
</dbReference>
<evidence type="ECO:0000313" key="2">
    <source>
        <dbReference type="Proteomes" id="UP000886851"/>
    </source>
</evidence>
<reference evidence="1" key="1">
    <citation type="journal article" date="2021" name="PeerJ">
        <title>Extensive microbial diversity within the chicken gut microbiome revealed by metagenomics and culture.</title>
        <authorList>
            <person name="Gilroy R."/>
            <person name="Ravi A."/>
            <person name="Getino M."/>
            <person name="Pursley I."/>
            <person name="Horton D.L."/>
            <person name="Alikhan N.F."/>
            <person name="Baker D."/>
            <person name="Gharbi K."/>
            <person name="Hall N."/>
            <person name="Watson M."/>
            <person name="Adriaenssens E.M."/>
            <person name="Foster-Nyarko E."/>
            <person name="Jarju S."/>
            <person name="Secka A."/>
            <person name="Antonio M."/>
            <person name="Oren A."/>
            <person name="Chaudhuri R.R."/>
            <person name="La Ragione R."/>
            <person name="Hildebrand F."/>
            <person name="Pallen M.J."/>
        </authorList>
    </citation>
    <scope>NUCLEOTIDE SEQUENCE</scope>
    <source>
        <strain evidence="1">Gambia2-208</strain>
    </source>
</reference>
<dbReference type="EMBL" id="DXCV01000002">
    <property type="protein sequence ID" value="HIY87109.1"/>
    <property type="molecule type" value="Genomic_DNA"/>
</dbReference>
<proteinExistence type="predicted"/>
<reference evidence="1" key="2">
    <citation type="submission" date="2021-04" db="EMBL/GenBank/DDBJ databases">
        <authorList>
            <person name="Gilroy R."/>
        </authorList>
    </citation>
    <scope>NUCLEOTIDE SEQUENCE</scope>
    <source>
        <strain evidence="1">Gambia2-208</strain>
    </source>
</reference>
<dbReference type="Proteomes" id="UP000886851">
    <property type="component" value="Unassembled WGS sequence"/>
</dbReference>